<keyword evidence="10" id="KW-0539">Nucleus</keyword>
<dbReference type="FunFam" id="3.30.160.60:FF:000044">
    <property type="entry name" value="zinc finger protein 37 homolog"/>
    <property type="match status" value="1"/>
</dbReference>
<accession>A0A9B0TS87</accession>
<dbReference type="OrthoDB" id="40579at2759"/>
<dbReference type="InterPro" id="IPR050527">
    <property type="entry name" value="Snail/Krueppel_Znf"/>
</dbReference>
<keyword evidence="3" id="KW-0479">Metal-binding</keyword>
<dbReference type="SUPFAM" id="SSF57667">
    <property type="entry name" value="beta-beta-alpha zinc fingers"/>
    <property type="match status" value="7"/>
</dbReference>
<feature type="domain" description="C2H2-type" evidence="13">
    <location>
        <begin position="112"/>
        <end position="139"/>
    </location>
</feature>
<feature type="domain" description="C2H2-type" evidence="13">
    <location>
        <begin position="253"/>
        <end position="280"/>
    </location>
</feature>
<feature type="domain" description="C2H2-type" evidence="13">
    <location>
        <begin position="225"/>
        <end position="252"/>
    </location>
</feature>
<dbReference type="InterPro" id="IPR036236">
    <property type="entry name" value="Znf_C2H2_sf"/>
</dbReference>
<feature type="domain" description="C2H2-type" evidence="13">
    <location>
        <begin position="421"/>
        <end position="444"/>
    </location>
</feature>
<dbReference type="Pfam" id="PF00096">
    <property type="entry name" value="zf-C2H2"/>
    <property type="match status" value="13"/>
</dbReference>
<feature type="domain" description="C2H2-type" evidence="13">
    <location>
        <begin position="197"/>
        <end position="224"/>
    </location>
</feature>
<evidence type="ECO:0000256" key="6">
    <source>
        <dbReference type="ARBA" id="ARBA00022833"/>
    </source>
</evidence>
<dbReference type="FunFam" id="3.30.160.60:FF:002343">
    <property type="entry name" value="Zinc finger protein 33A"/>
    <property type="match status" value="2"/>
</dbReference>
<protein>
    <submittedName>
        <fullName evidence="15">Zinc finger protein 420-like</fullName>
    </submittedName>
</protein>
<gene>
    <name evidence="15" type="primary">LOC102839863</name>
</gene>
<dbReference type="GO" id="GO:0000978">
    <property type="term" value="F:RNA polymerase II cis-regulatory region sequence-specific DNA binding"/>
    <property type="evidence" value="ECO:0007669"/>
    <property type="project" value="TreeGrafter"/>
</dbReference>
<feature type="region of interest" description="Disordered" evidence="12">
    <location>
        <begin position="556"/>
        <end position="581"/>
    </location>
</feature>
<reference evidence="15" key="1">
    <citation type="submission" date="2025-08" db="UniProtKB">
        <authorList>
            <consortium name="RefSeq"/>
        </authorList>
    </citation>
    <scope>IDENTIFICATION</scope>
    <source>
        <tissue evidence="15">Spleen</tissue>
    </source>
</reference>
<organism evidence="14 15">
    <name type="scientific">Chrysochloris asiatica</name>
    <name type="common">Cape golden mole</name>
    <dbReference type="NCBI Taxonomy" id="185453"/>
    <lineage>
        <taxon>Eukaryota</taxon>
        <taxon>Metazoa</taxon>
        <taxon>Chordata</taxon>
        <taxon>Craniata</taxon>
        <taxon>Vertebrata</taxon>
        <taxon>Euteleostomi</taxon>
        <taxon>Mammalia</taxon>
        <taxon>Eutheria</taxon>
        <taxon>Afrotheria</taxon>
        <taxon>Chrysochloridae</taxon>
        <taxon>Chrysochlorinae</taxon>
        <taxon>Chrysochloris</taxon>
    </lineage>
</organism>
<evidence type="ECO:0000313" key="14">
    <source>
        <dbReference type="Proteomes" id="UP000504623"/>
    </source>
</evidence>
<dbReference type="SMART" id="SM00355">
    <property type="entry name" value="ZnF_C2H2"/>
    <property type="match status" value="13"/>
</dbReference>
<dbReference type="PROSITE" id="PS50157">
    <property type="entry name" value="ZINC_FINGER_C2H2_2"/>
    <property type="match status" value="13"/>
</dbReference>
<proteinExistence type="inferred from homology"/>
<evidence type="ECO:0000256" key="7">
    <source>
        <dbReference type="ARBA" id="ARBA00023015"/>
    </source>
</evidence>
<keyword evidence="5 11" id="KW-0863">Zinc-finger</keyword>
<feature type="domain" description="C2H2-type" evidence="13">
    <location>
        <begin position="337"/>
        <end position="364"/>
    </location>
</feature>
<dbReference type="RefSeq" id="XP_006869126.1">
    <property type="nucleotide sequence ID" value="XM_006869064.1"/>
</dbReference>
<dbReference type="FunFam" id="3.30.160.60:FF:002254">
    <property type="entry name" value="Zinc finger protein 540"/>
    <property type="match status" value="4"/>
</dbReference>
<sequence length="773" mass="86924">MQMMQPCPLGTDHKAESWLALRDRALDRKACCVDQTVFICLQAAQGSVSTPVPLPEVAAWFRDDIHTDVWKLERGDAPSVQKSYECKECGKVFTHASSLSKHLLTHTEERAFECKHCGKAFRLASNLTRHIRTHTGERPYKCKECHTAFRRASLLTKHIRRIHSGERPYECKECGKTFIDASALTIHTRTHTGEKPYECRECGKSFRQLSALTTHIRTHSGEKPYECKQCGKSFSEASSLTKHIRTHTGERPYECKECGKAFRCSSSLTIHIRTHSGERPYVCKECRKAFRQLSALTTHMRTHTGDRPYKCKECGKAFRDCSSLTKHIRTHSGERPYECKECGKAFRQLSALTTHIRTHSGEKPYQCTECEKAFSDYSSLTTHRRTHSGVRPYVCKECGKAFKQHSALTTHMRTHSGERPYQCKQCVKAFKQLSALATHIRTHSPLVWHRVSESPKPEVRFLELSSLPRLETPLRGVEKLPLSSRQWARRLRSGFPGAAPGLSGASGAPLAREPPPLVDAAELGWGCAPWYVPRYDRVRPADPGVGLGGAGGLFFVPPRPIQTRRPHPPPPSKTHTTSRFYTQNNPHAVRLSVERHFQLGTIECVHCGGSRESYTIHSLDDRSRGKQCGGRVSVTETRGADSGGKWSELGWLLGVCVEASGQPLTVRKQFLGCRYLLEMVVCMVDGLQPAGACCERVKDAWLLGLETTFTQTSRSWSEEMGCGLEKRESSQMKAWLLVAAWVMLGSLDIVRHLILGTVKPNLYVDQGQLFEKI</sequence>
<dbReference type="GO" id="GO:0008270">
    <property type="term" value="F:zinc ion binding"/>
    <property type="evidence" value="ECO:0007669"/>
    <property type="project" value="UniProtKB-KW"/>
</dbReference>
<evidence type="ECO:0000256" key="10">
    <source>
        <dbReference type="ARBA" id="ARBA00023242"/>
    </source>
</evidence>
<evidence type="ECO:0000256" key="3">
    <source>
        <dbReference type="ARBA" id="ARBA00022723"/>
    </source>
</evidence>
<dbReference type="FunFam" id="3.30.160.60:FF:000016">
    <property type="entry name" value="zinc finger protein 37 homolog"/>
    <property type="match status" value="1"/>
</dbReference>
<feature type="domain" description="C2H2-type" evidence="13">
    <location>
        <begin position="365"/>
        <end position="392"/>
    </location>
</feature>
<keyword evidence="14" id="KW-1185">Reference proteome</keyword>
<name>A0A9B0TS87_CHRAS</name>
<dbReference type="FunFam" id="3.30.160.60:FF:000564">
    <property type="entry name" value="zinc finger protein 699"/>
    <property type="match status" value="1"/>
</dbReference>
<evidence type="ECO:0000256" key="11">
    <source>
        <dbReference type="PROSITE-ProRule" id="PRU00042"/>
    </source>
</evidence>
<dbReference type="GeneID" id="102839863"/>
<comment type="subcellular location">
    <subcellularLocation>
        <location evidence="1">Nucleus</location>
    </subcellularLocation>
</comment>
<evidence type="ECO:0000256" key="5">
    <source>
        <dbReference type="ARBA" id="ARBA00022771"/>
    </source>
</evidence>
<dbReference type="Proteomes" id="UP000504623">
    <property type="component" value="Unplaced"/>
</dbReference>
<keyword evidence="8" id="KW-0238">DNA-binding</keyword>
<evidence type="ECO:0000256" key="1">
    <source>
        <dbReference type="ARBA" id="ARBA00004123"/>
    </source>
</evidence>
<evidence type="ECO:0000256" key="2">
    <source>
        <dbReference type="ARBA" id="ARBA00006991"/>
    </source>
</evidence>
<dbReference type="Gene3D" id="3.30.160.60">
    <property type="entry name" value="Classic Zinc Finger"/>
    <property type="match status" value="13"/>
</dbReference>
<dbReference type="GO" id="GO:0005634">
    <property type="term" value="C:nucleus"/>
    <property type="evidence" value="ECO:0007669"/>
    <property type="project" value="UniProtKB-SubCell"/>
</dbReference>
<dbReference type="FunFam" id="3.30.160.60:FF:000450">
    <property type="entry name" value="PR domain zinc finger protein 14"/>
    <property type="match status" value="1"/>
</dbReference>
<keyword evidence="4" id="KW-0677">Repeat</keyword>
<evidence type="ECO:0000259" key="13">
    <source>
        <dbReference type="PROSITE" id="PS50157"/>
    </source>
</evidence>
<dbReference type="PANTHER" id="PTHR24388">
    <property type="entry name" value="ZINC FINGER PROTEIN"/>
    <property type="match status" value="1"/>
</dbReference>
<dbReference type="AlphaFoldDB" id="A0A9B0TS87"/>
<dbReference type="PANTHER" id="PTHR24388:SF96">
    <property type="entry name" value="GENE, 32687-RELATED"/>
    <property type="match status" value="1"/>
</dbReference>
<dbReference type="PROSITE" id="PS00028">
    <property type="entry name" value="ZINC_FINGER_C2H2_1"/>
    <property type="match status" value="13"/>
</dbReference>
<feature type="domain" description="C2H2-type" evidence="13">
    <location>
        <begin position="393"/>
        <end position="420"/>
    </location>
</feature>
<feature type="domain" description="C2H2-type" evidence="13">
    <location>
        <begin position="309"/>
        <end position="336"/>
    </location>
</feature>
<feature type="domain" description="C2H2-type" evidence="13">
    <location>
        <begin position="169"/>
        <end position="196"/>
    </location>
</feature>
<dbReference type="InterPro" id="IPR013087">
    <property type="entry name" value="Znf_C2H2_type"/>
</dbReference>
<feature type="domain" description="C2H2-type" evidence="13">
    <location>
        <begin position="140"/>
        <end position="168"/>
    </location>
</feature>
<dbReference type="FunFam" id="3.30.160.60:FF:000338">
    <property type="entry name" value="zinc finger protein 383"/>
    <property type="match status" value="1"/>
</dbReference>
<dbReference type="GO" id="GO:0000981">
    <property type="term" value="F:DNA-binding transcription factor activity, RNA polymerase II-specific"/>
    <property type="evidence" value="ECO:0007669"/>
    <property type="project" value="TreeGrafter"/>
</dbReference>
<feature type="domain" description="C2H2-type" evidence="13">
    <location>
        <begin position="84"/>
        <end position="111"/>
    </location>
</feature>
<keyword evidence="7" id="KW-0805">Transcription regulation</keyword>
<keyword evidence="9" id="KW-0804">Transcription</keyword>
<evidence type="ECO:0000256" key="12">
    <source>
        <dbReference type="SAM" id="MobiDB-lite"/>
    </source>
</evidence>
<evidence type="ECO:0000256" key="4">
    <source>
        <dbReference type="ARBA" id="ARBA00022737"/>
    </source>
</evidence>
<evidence type="ECO:0000256" key="8">
    <source>
        <dbReference type="ARBA" id="ARBA00023125"/>
    </source>
</evidence>
<dbReference type="FunFam" id="3.30.160.60:FF:000352">
    <property type="entry name" value="zinc finger protein 3 homolog"/>
    <property type="match status" value="1"/>
</dbReference>
<feature type="domain" description="C2H2-type" evidence="13">
    <location>
        <begin position="281"/>
        <end position="308"/>
    </location>
</feature>
<keyword evidence="6" id="KW-0862">Zinc</keyword>
<dbReference type="FunFam" id="3.30.160.60:FF:000478">
    <property type="entry name" value="Zinc finger protein 133"/>
    <property type="match status" value="1"/>
</dbReference>
<comment type="similarity">
    <text evidence="2">Belongs to the krueppel C2H2-type zinc-finger protein family.</text>
</comment>
<evidence type="ECO:0000256" key="9">
    <source>
        <dbReference type="ARBA" id="ARBA00023163"/>
    </source>
</evidence>
<evidence type="ECO:0000313" key="15">
    <source>
        <dbReference type="RefSeq" id="XP_006869126.1"/>
    </source>
</evidence>